<dbReference type="STRING" id="1586287.BBK82_44035"/>
<dbReference type="Gene3D" id="3.40.50.1820">
    <property type="entry name" value="alpha/beta hydrolase"/>
    <property type="match status" value="1"/>
</dbReference>
<dbReference type="Proteomes" id="UP000093053">
    <property type="component" value="Chromosome"/>
</dbReference>
<gene>
    <name evidence="1" type="ORF">BBK82_44035</name>
</gene>
<dbReference type="InterPro" id="IPR029058">
    <property type="entry name" value="AB_hydrolase_fold"/>
</dbReference>
<keyword evidence="2" id="KW-1185">Reference proteome</keyword>
<name>A0A1B2I0Q6_9PSEU</name>
<evidence type="ECO:0000313" key="1">
    <source>
        <dbReference type="EMBL" id="ANZ43534.1"/>
    </source>
</evidence>
<proteinExistence type="predicted"/>
<organism evidence="1 2">
    <name type="scientific">Lentzea guizhouensis</name>
    <dbReference type="NCBI Taxonomy" id="1586287"/>
    <lineage>
        <taxon>Bacteria</taxon>
        <taxon>Bacillati</taxon>
        <taxon>Actinomycetota</taxon>
        <taxon>Actinomycetes</taxon>
        <taxon>Pseudonocardiales</taxon>
        <taxon>Pseudonocardiaceae</taxon>
        <taxon>Lentzea</taxon>
    </lineage>
</organism>
<protein>
    <recommendedName>
        <fullName evidence="3">Serine peptidase</fullName>
    </recommendedName>
</protein>
<dbReference type="EMBL" id="CP016793">
    <property type="protein sequence ID" value="ANZ43534.1"/>
    <property type="molecule type" value="Genomic_DNA"/>
</dbReference>
<sequence>MLGVHGIGNYKYFKRTGSPDSVAALLASEWTAALGKDGFSIEAAYYAHHLHRGTAQSDQDDPGMLEPEAQQLLIGWTEQLMSGQSIPQGPLTARVRQAAEWMTRRFGTTARLFAIAFCREVHTYLSKPDSARRAAARRAVADAIARTQPKVIVAHSLGSVVTYETLWAHPDHDIDLWVTVGSPLAMPTIILPRLEPATGGAPPRVRHWINVADVGDIVAIPRGGLRGHFDGVEKDLEVVIHDVDFHRMVNYLRNADVAALLTNRR</sequence>
<reference evidence="1 2" key="1">
    <citation type="submission" date="2016-07" db="EMBL/GenBank/DDBJ databases">
        <title>Complete genome sequence of the Lentzea guizhouensis DHS C013.</title>
        <authorList>
            <person name="Cao C."/>
        </authorList>
    </citation>
    <scope>NUCLEOTIDE SEQUENCE [LARGE SCALE GENOMIC DNA]</scope>
    <source>
        <strain evidence="1 2">DHS C013</strain>
    </source>
</reference>
<dbReference type="AlphaFoldDB" id="A0A1B2I0Q6"/>
<evidence type="ECO:0000313" key="2">
    <source>
        <dbReference type="Proteomes" id="UP000093053"/>
    </source>
</evidence>
<accession>A0A1B2I0Q6</accession>
<evidence type="ECO:0008006" key="3">
    <source>
        <dbReference type="Google" id="ProtNLM"/>
    </source>
</evidence>
<dbReference type="KEGG" id="led:BBK82_44035"/>
<dbReference type="SUPFAM" id="SSF53474">
    <property type="entry name" value="alpha/beta-Hydrolases"/>
    <property type="match status" value="1"/>
</dbReference>